<protein>
    <recommendedName>
        <fullName evidence="4">Solute-binding protein family 3/N-terminal domain-containing protein</fullName>
    </recommendedName>
</protein>
<gene>
    <name evidence="2" type="ordered locus">Sfri_3432</name>
</gene>
<organism evidence="2 3">
    <name type="scientific">Shewanella frigidimarina (strain NCIMB 400)</name>
    <dbReference type="NCBI Taxonomy" id="318167"/>
    <lineage>
        <taxon>Bacteria</taxon>
        <taxon>Pseudomonadati</taxon>
        <taxon>Pseudomonadota</taxon>
        <taxon>Gammaproteobacteria</taxon>
        <taxon>Alteromonadales</taxon>
        <taxon>Shewanellaceae</taxon>
        <taxon>Shewanella</taxon>
    </lineage>
</organism>
<reference evidence="2 3" key="1">
    <citation type="submission" date="2006-08" db="EMBL/GenBank/DDBJ databases">
        <title>Complete sequence of Shewanella frigidimarina NCIMB 400.</title>
        <authorList>
            <consortium name="US DOE Joint Genome Institute"/>
            <person name="Copeland A."/>
            <person name="Lucas S."/>
            <person name="Lapidus A."/>
            <person name="Barry K."/>
            <person name="Detter J.C."/>
            <person name="Glavina del Rio T."/>
            <person name="Hammon N."/>
            <person name="Israni S."/>
            <person name="Dalin E."/>
            <person name="Tice H."/>
            <person name="Pitluck S."/>
            <person name="Fredrickson J.K."/>
            <person name="Kolker E."/>
            <person name="McCuel L.A."/>
            <person name="DiChristina T."/>
            <person name="Nealson K.H."/>
            <person name="Newman D."/>
            <person name="Tiedje J.M."/>
            <person name="Zhou J."/>
            <person name="Romine M.F."/>
            <person name="Culley D.E."/>
            <person name="Serres M."/>
            <person name="Chertkov O."/>
            <person name="Brettin T."/>
            <person name="Bruce D."/>
            <person name="Han C."/>
            <person name="Tapia R."/>
            <person name="Gilna P."/>
            <person name="Schmutz J."/>
            <person name="Larimer F."/>
            <person name="Land M."/>
            <person name="Hauser L."/>
            <person name="Kyrpides N."/>
            <person name="Mikhailova N."/>
            <person name="Richardson P."/>
        </authorList>
    </citation>
    <scope>NUCLEOTIDE SEQUENCE [LARGE SCALE GENOMIC DNA]</scope>
    <source>
        <strain evidence="2 3">NCIMB 400</strain>
    </source>
</reference>
<dbReference type="eggNOG" id="COG0834">
    <property type="taxonomic scope" value="Bacteria"/>
</dbReference>
<dbReference type="Proteomes" id="UP000000684">
    <property type="component" value="Chromosome"/>
</dbReference>
<evidence type="ECO:0000256" key="1">
    <source>
        <dbReference type="SAM" id="SignalP"/>
    </source>
</evidence>
<dbReference type="RefSeq" id="WP_011638865.1">
    <property type="nucleotide sequence ID" value="NC_008345.1"/>
</dbReference>
<proteinExistence type="predicted"/>
<feature type="signal peptide" evidence="1">
    <location>
        <begin position="1"/>
        <end position="20"/>
    </location>
</feature>
<dbReference type="EMBL" id="CP000447">
    <property type="protein sequence ID" value="ABI73266.1"/>
    <property type="molecule type" value="Genomic_DNA"/>
</dbReference>
<keyword evidence="1" id="KW-0732">Signal</keyword>
<dbReference type="GeneID" id="41838805"/>
<dbReference type="OrthoDB" id="5296159at2"/>
<feature type="chain" id="PRO_5004166626" description="Solute-binding protein family 3/N-terminal domain-containing protein" evidence="1">
    <location>
        <begin position="21"/>
        <end position="162"/>
    </location>
</feature>
<keyword evidence="3" id="KW-1185">Reference proteome</keyword>
<dbReference type="HOGENOM" id="CLU_1634245_0_0_6"/>
<evidence type="ECO:0008006" key="4">
    <source>
        <dbReference type="Google" id="ProtNLM"/>
    </source>
</evidence>
<evidence type="ECO:0000313" key="3">
    <source>
        <dbReference type="Proteomes" id="UP000000684"/>
    </source>
</evidence>
<name>Q07XJ8_SHEFN</name>
<dbReference type="AlphaFoldDB" id="Q07XJ8"/>
<evidence type="ECO:0000313" key="2">
    <source>
        <dbReference type="EMBL" id="ABI73266.1"/>
    </source>
</evidence>
<dbReference type="KEGG" id="sfr:Sfri_3432"/>
<sequence length="162" mass="18701" precursor="true">MLIVKFILLCSIVFMPTLHAGETWKITSLEWPPYAGSKVENQGHSIQKLRKLLQKQDITLIVEFYPWKRSKYLVETNNEYIGIFPAWPEDVFDGAIISPAVDWSEIAILKIADKVVNFDSIDELFEKYSVGIVSTYHYPKIIDNAIKKYPHNVERASNELLL</sequence>
<dbReference type="STRING" id="318167.Sfri_3432"/>
<accession>Q07XJ8</accession>